<feature type="coiled-coil region" evidence="5">
    <location>
        <begin position="117"/>
        <end position="157"/>
    </location>
</feature>
<keyword evidence="3" id="KW-0862">Zinc</keyword>
<dbReference type="AlphaFoldDB" id="A0A0U1M771"/>
<dbReference type="PROSITE" id="PS01359">
    <property type="entry name" value="ZF_PHD_1"/>
    <property type="match status" value="1"/>
</dbReference>
<dbReference type="Gene3D" id="3.30.40.10">
    <property type="entry name" value="Zinc/RING finger domain, C3HC4 (zinc finger)"/>
    <property type="match status" value="1"/>
</dbReference>
<dbReference type="InterPro" id="IPR011011">
    <property type="entry name" value="Znf_FYVE_PHD"/>
</dbReference>
<evidence type="ECO:0000256" key="2">
    <source>
        <dbReference type="ARBA" id="ARBA00022771"/>
    </source>
</evidence>
<dbReference type="InterPro" id="IPR013083">
    <property type="entry name" value="Znf_RING/FYVE/PHD"/>
</dbReference>
<dbReference type="SMART" id="SM00249">
    <property type="entry name" value="PHD"/>
    <property type="match status" value="1"/>
</dbReference>
<keyword evidence="8" id="KW-1185">Reference proteome</keyword>
<dbReference type="PROSITE" id="PS50016">
    <property type="entry name" value="ZF_PHD_2"/>
    <property type="match status" value="1"/>
</dbReference>
<dbReference type="GO" id="GO:0008270">
    <property type="term" value="F:zinc ion binding"/>
    <property type="evidence" value="ECO:0007669"/>
    <property type="project" value="UniProtKB-KW"/>
</dbReference>
<dbReference type="InterPro" id="IPR001965">
    <property type="entry name" value="Znf_PHD"/>
</dbReference>
<keyword evidence="1" id="KW-0479">Metal-binding</keyword>
<dbReference type="OMA" id="CCRSYHT"/>
<keyword evidence="2 4" id="KW-0863">Zinc-finger</keyword>
<dbReference type="Pfam" id="PF00628">
    <property type="entry name" value="PHD"/>
    <property type="match status" value="1"/>
</dbReference>
<proteinExistence type="predicted"/>
<evidence type="ECO:0000256" key="5">
    <source>
        <dbReference type="SAM" id="Coils"/>
    </source>
</evidence>
<reference evidence="7 8" key="1">
    <citation type="submission" date="2015-04" db="EMBL/GenBank/DDBJ databases">
        <authorList>
            <person name="Syromyatnikov M.Y."/>
            <person name="Popov V.N."/>
        </authorList>
    </citation>
    <scope>NUCLEOTIDE SEQUENCE [LARGE SCALE GENOMIC DNA]</scope>
    <source>
        <strain evidence="7">WF-38-12</strain>
    </source>
</reference>
<feature type="domain" description="PHD-type" evidence="6">
    <location>
        <begin position="29"/>
        <end position="76"/>
    </location>
</feature>
<evidence type="ECO:0000256" key="4">
    <source>
        <dbReference type="PROSITE-ProRule" id="PRU00146"/>
    </source>
</evidence>
<dbReference type="InterPro" id="IPR019787">
    <property type="entry name" value="Znf_PHD-finger"/>
</dbReference>
<evidence type="ECO:0000256" key="1">
    <source>
        <dbReference type="ARBA" id="ARBA00022723"/>
    </source>
</evidence>
<dbReference type="Proteomes" id="UP000054383">
    <property type="component" value="Unassembled WGS sequence"/>
</dbReference>
<protein>
    <recommendedName>
        <fullName evidence="6">PHD-type domain-containing protein</fullName>
    </recommendedName>
</protein>
<gene>
    <name evidence="7" type="ORF">PISL3812_07866</name>
</gene>
<dbReference type="STRING" id="28573.A0A0U1M771"/>
<keyword evidence="5" id="KW-0175">Coiled coil</keyword>
<evidence type="ECO:0000313" key="8">
    <source>
        <dbReference type="Proteomes" id="UP000054383"/>
    </source>
</evidence>
<dbReference type="OrthoDB" id="336088at2759"/>
<evidence type="ECO:0000313" key="7">
    <source>
        <dbReference type="EMBL" id="CRG90820.1"/>
    </source>
</evidence>
<dbReference type="EMBL" id="CVMT01000008">
    <property type="protein sequence ID" value="CRG90820.1"/>
    <property type="molecule type" value="Genomic_DNA"/>
</dbReference>
<sequence>MSSTNASTPGVSRRSIIQQEWANAGKPHNFICSLCRQPGNLLDCATCCRAYHVACLPAPPGEEGAGSWSCPPCQQRQEASRLASPAAADQLSCEQAEHFLARHGHSAGDETFSPEFLIQLQQLIARAELQSQTARELEQLRGENRHLQEENRRLKTSQRAPQIRASSVYERLQSPPVLHGHDSEALEAPMLDVAEKSWDRIISEAF</sequence>
<dbReference type="SUPFAM" id="SSF57903">
    <property type="entry name" value="FYVE/PHD zinc finger"/>
    <property type="match status" value="1"/>
</dbReference>
<accession>A0A0U1M771</accession>
<name>A0A0U1M771_TALIS</name>
<evidence type="ECO:0000256" key="3">
    <source>
        <dbReference type="ARBA" id="ARBA00022833"/>
    </source>
</evidence>
<evidence type="ECO:0000259" key="6">
    <source>
        <dbReference type="PROSITE" id="PS50016"/>
    </source>
</evidence>
<organism evidence="7 8">
    <name type="scientific">Talaromyces islandicus</name>
    <name type="common">Penicillium islandicum</name>
    <dbReference type="NCBI Taxonomy" id="28573"/>
    <lineage>
        <taxon>Eukaryota</taxon>
        <taxon>Fungi</taxon>
        <taxon>Dikarya</taxon>
        <taxon>Ascomycota</taxon>
        <taxon>Pezizomycotina</taxon>
        <taxon>Eurotiomycetes</taxon>
        <taxon>Eurotiomycetidae</taxon>
        <taxon>Eurotiales</taxon>
        <taxon>Trichocomaceae</taxon>
        <taxon>Talaromyces</taxon>
        <taxon>Talaromyces sect. Islandici</taxon>
    </lineage>
</organism>
<dbReference type="InterPro" id="IPR019786">
    <property type="entry name" value="Zinc_finger_PHD-type_CS"/>
</dbReference>